<dbReference type="NCBIfam" id="TIGR03061">
    <property type="entry name" value="pip_yhgE_Nterm"/>
    <property type="match status" value="1"/>
</dbReference>
<dbReference type="RefSeq" id="WP_003349439.1">
    <property type="nucleotide sequence ID" value="NZ_ADWW01000005.1"/>
</dbReference>
<feature type="domain" description="ABC-2 type transporter transmembrane" evidence="6">
    <location>
        <begin position="24"/>
        <end position="651"/>
    </location>
</feature>
<dbReference type="OrthoDB" id="9811483at2"/>
<dbReference type="Proteomes" id="UP000027602">
    <property type="component" value="Chromosome"/>
</dbReference>
<proteinExistence type="predicted"/>
<sequence>MKGIKLIFKDLKMMWIHKHGRIALVFLLVVPLIYAGFFLAGYWNPYGRLDQLPVAVVNLDEGSMMDKKPIHAGNDFVGELKKNKDLNFKFVSSSEAEQGLKNGRYYMIVTIPKDFSYKVATLMDDHPQPAQLLYKVNPGKNYVASQISSTATEEMKTKIANSITKSYADGVFSKLQELAKGLKKAGDGAQRLNQGITNASNGMVQLSEGIHHLKNGADQLKNGSNQLSSGQQELNQGMDRIKNGSLSLYNGMSQLSKGHQTLEAGMNQLTQGTKEWAIGNEKLVQGETSVNNTANLLKNQLEQYIKMHPEVQKDQSFQQIIAMANGLALATSKLKSGQTELAKGSEKLVEGQVKLEEGLKLFGNKMNEATTGAKQLSDGTVQFSNGFHKWEQGFSSLQNGINGLANGGNQLDNGANKLTDGLLQLKEGSQELSAKLNDAAKKTSNIHNNDALTSMFAEPVQLIKSNLSNVPNYGTGIAPYFLSLAFYVGGIMASNILPLGRRQDLKISGTVHFINKLGLVYSIGLIQALIVDTVVLFGFKLDVASVPMFILSSVIVSFTFMTIILMLVTVFGIVGKFAAVTLLVLQLATCGGTFPRELNTPLLRVIGENLPMAHSLQEFQEVISLGDWSQLQTQTWILIGYLAFAGGIAWITSHIQHLKTSEGSVH</sequence>
<keyword evidence="4 5" id="KW-0472">Membrane</keyword>
<dbReference type="HOGENOM" id="CLU_004534_1_1_9"/>
<dbReference type="STRING" id="796606.BMMGA3_14605"/>
<dbReference type="Pfam" id="PF12698">
    <property type="entry name" value="ABC2_membrane_3"/>
    <property type="match status" value="1"/>
</dbReference>
<feature type="transmembrane region" description="Helical" evidence="5">
    <location>
        <begin position="545"/>
        <end position="570"/>
    </location>
</feature>
<dbReference type="InterPro" id="IPR017500">
    <property type="entry name" value="Phage_infect_YhgE_N"/>
</dbReference>
<feature type="transmembrane region" description="Helical" evidence="5">
    <location>
        <begin position="635"/>
        <end position="652"/>
    </location>
</feature>
<protein>
    <recommendedName>
        <fullName evidence="6">ABC-2 type transporter transmembrane domain-containing protein</fullName>
    </recommendedName>
</protein>
<dbReference type="InterPro" id="IPR017501">
    <property type="entry name" value="Phage_infect_YhgE_C"/>
</dbReference>
<dbReference type="AlphaFoldDB" id="I3DUB4"/>
<feature type="transmembrane region" description="Helical" evidence="5">
    <location>
        <begin position="518"/>
        <end position="539"/>
    </location>
</feature>
<accession>I3DUB4</accession>
<evidence type="ECO:0000256" key="2">
    <source>
        <dbReference type="ARBA" id="ARBA00022692"/>
    </source>
</evidence>
<dbReference type="InterPro" id="IPR023908">
    <property type="entry name" value="xxxLxxG_rpt"/>
</dbReference>
<dbReference type="KEGG" id="bmet:BMMGA3_14605"/>
<evidence type="ECO:0000259" key="6">
    <source>
        <dbReference type="Pfam" id="PF12698"/>
    </source>
</evidence>
<organism evidence="7 8">
    <name type="scientific">Bacillus methanolicus (strain MGA3 / ATCC 53907)</name>
    <dbReference type="NCBI Taxonomy" id="796606"/>
    <lineage>
        <taxon>Bacteria</taxon>
        <taxon>Bacillati</taxon>
        <taxon>Bacillota</taxon>
        <taxon>Bacilli</taxon>
        <taxon>Bacillales</taxon>
        <taxon>Bacillaceae</taxon>
        <taxon>Bacillus</taxon>
    </lineage>
</organism>
<evidence type="ECO:0000256" key="3">
    <source>
        <dbReference type="ARBA" id="ARBA00022989"/>
    </source>
</evidence>
<evidence type="ECO:0000313" key="8">
    <source>
        <dbReference type="Proteomes" id="UP000027602"/>
    </source>
</evidence>
<evidence type="ECO:0000256" key="4">
    <source>
        <dbReference type="ARBA" id="ARBA00023136"/>
    </source>
</evidence>
<dbReference type="Gene3D" id="1.10.287.950">
    <property type="entry name" value="Methyl-accepting chemotaxis protein"/>
    <property type="match status" value="1"/>
</dbReference>
<keyword evidence="8" id="KW-1185">Reference proteome</keyword>
<evidence type="ECO:0000256" key="5">
    <source>
        <dbReference type="SAM" id="Phobius"/>
    </source>
</evidence>
<keyword evidence="3 5" id="KW-1133">Transmembrane helix</keyword>
<evidence type="ECO:0000313" key="7">
    <source>
        <dbReference type="EMBL" id="AIE61279.1"/>
    </source>
</evidence>
<dbReference type="Gene3D" id="3.40.1710.10">
    <property type="entry name" value="abc type-2 transporter like domain"/>
    <property type="match status" value="1"/>
</dbReference>
<dbReference type="SUPFAM" id="SSF101967">
    <property type="entry name" value="Adhesin YadA, collagen-binding domain"/>
    <property type="match status" value="1"/>
</dbReference>
<feature type="transmembrane region" description="Helical" evidence="5">
    <location>
        <begin position="21"/>
        <end position="43"/>
    </location>
</feature>
<dbReference type="eggNOG" id="COG1511">
    <property type="taxonomic scope" value="Bacteria"/>
</dbReference>
<comment type="subcellular location">
    <subcellularLocation>
        <location evidence="1">Membrane</location>
        <topology evidence="1">Multi-pass membrane protein</topology>
    </subcellularLocation>
</comment>
<feature type="transmembrane region" description="Helical" evidence="5">
    <location>
        <begin position="477"/>
        <end position="497"/>
    </location>
</feature>
<keyword evidence="2 5" id="KW-0812">Transmembrane</keyword>
<dbReference type="InterPro" id="IPR011049">
    <property type="entry name" value="Serralysin-like_metalloprot_C"/>
</dbReference>
<dbReference type="GO" id="GO:0016020">
    <property type="term" value="C:membrane"/>
    <property type="evidence" value="ECO:0007669"/>
    <property type="project" value="UniProtKB-SubCell"/>
</dbReference>
<dbReference type="InterPro" id="IPR051328">
    <property type="entry name" value="T7SS_ABC-Transporter"/>
</dbReference>
<dbReference type="PANTHER" id="PTHR43077:SF5">
    <property type="entry name" value="PHAGE INFECTION PROTEIN"/>
    <property type="match status" value="1"/>
</dbReference>
<dbReference type="NCBIfam" id="TIGR03057">
    <property type="entry name" value="xxxLxxG_by_4"/>
    <property type="match status" value="2"/>
</dbReference>
<dbReference type="PANTHER" id="PTHR43077">
    <property type="entry name" value="TRANSPORT PERMEASE YVFS-RELATED"/>
    <property type="match status" value="1"/>
</dbReference>
<reference evidence="7 8" key="1">
    <citation type="journal article" date="2015" name="BMC Genomics">
        <title>Transcriptome analysis of thermophilic methylotrophic Bacillus methanolicus MGA3 using RNA-sequencing provides detailed insights into its previously uncharted transcriptional landscape.</title>
        <authorList>
            <person name="Irla M."/>
            <person name="Neshat A."/>
            <person name="Brautaset T."/>
            <person name="Ruckert C."/>
            <person name="Kalinowski J."/>
            <person name="Wendisch V.F."/>
        </authorList>
    </citation>
    <scope>NUCLEOTIDE SEQUENCE [LARGE SCALE GENOMIC DNA]</scope>
    <source>
        <strain evidence="8">MGA3 / ATCC 53907</strain>
    </source>
</reference>
<gene>
    <name evidence="7" type="ORF">BMMGA3_14605</name>
</gene>
<dbReference type="NCBIfam" id="TIGR03062">
    <property type="entry name" value="pip_yhgE_Cterm"/>
    <property type="match status" value="1"/>
</dbReference>
<dbReference type="InterPro" id="IPR013525">
    <property type="entry name" value="ABC2_TM"/>
</dbReference>
<dbReference type="GO" id="GO:0140359">
    <property type="term" value="F:ABC-type transporter activity"/>
    <property type="evidence" value="ECO:0007669"/>
    <property type="project" value="InterPro"/>
</dbReference>
<dbReference type="EMBL" id="CP007739">
    <property type="protein sequence ID" value="AIE61279.1"/>
    <property type="molecule type" value="Genomic_DNA"/>
</dbReference>
<name>I3DUB4_BACMM</name>
<evidence type="ECO:0000256" key="1">
    <source>
        <dbReference type="ARBA" id="ARBA00004141"/>
    </source>
</evidence>